<evidence type="ECO:0000256" key="1">
    <source>
        <dbReference type="ARBA" id="ARBA00023054"/>
    </source>
</evidence>
<dbReference type="PANTHER" id="PTHR14882">
    <property type="entry name" value="COILED-COIL DOMAIN-CONTAINING 74A"/>
    <property type="match status" value="1"/>
</dbReference>
<reference evidence="6" key="1">
    <citation type="submission" date="2021-01" db="EMBL/GenBank/DDBJ databases">
        <title>A chromosome-scale assembly of European eel, Anguilla anguilla.</title>
        <authorList>
            <person name="Henkel C."/>
            <person name="Jong-Raadsen S.A."/>
            <person name="Dufour S."/>
            <person name="Weltzien F.-A."/>
            <person name="Palstra A.P."/>
            <person name="Pelster B."/>
            <person name="Spaink H.P."/>
            <person name="Van Den Thillart G.E."/>
            <person name="Jansen H."/>
            <person name="Zahm M."/>
            <person name="Klopp C."/>
            <person name="Cedric C."/>
            <person name="Louis A."/>
            <person name="Berthelot C."/>
            <person name="Parey E."/>
            <person name="Roest Crollius H."/>
            <person name="Montfort J."/>
            <person name="Robinson-Rechavi M."/>
            <person name="Bucao C."/>
            <person name="Bouchez O."/>
            <person name="Gislard M."/>
            <person name="Lluch J."/>
            <person name="Milhes M."/>
            <person name="Lampietro C."/>
            <person name="Lopez Roques C."/>
            <person name="Donnadieu C."/>
            <person name="Braasch I."/>
            <person name="Desvignes T."/>
            <person name="Postlethwait J."/>
            <person name="Bobe J."/>
            <person name="Guiguen Y."/>
            <person name="Dirks R."/>
        </authorList>
    </citation>
    <scope>NUCLEOTIDE SEQUENCE</scope>
    <source>
        <strain evidence="6">Tag_6206</strain>
        <tissue evidence="6">Liver</tissue>
    </source>
</reference>
<feature type="coiled-coil region" evidence="2">
    <location>
        <begin position="60"/>
        <end position="98"/>
    </location>
</feature>
<evidence type="ECO:0000313" key="7">
    <source>
        <dbReference type="Proteomes" id="UP001044222"/>
    </source>
</evidence>
<dbReference type="InterPro" id="IPR039496">
    <property type="entry name" value="CCDC92/74_N"/>
</dbReference>
<protein>
    <submittedName>
        <fullName evidence="6">Uncharacterized protein</fullName>
    </submittedName>
</protein>
<evidence type="ECO:0000313" key="6">
    <source>
        <dbReference type="EMBL" id="KAG5835198.1"/>
    </source>
</evidence>
<dbReference type="InterPro" id="IPR029422">
    <property type="entry name" value="CCDC74_C"/>
</dbReference>
<dbReference type="EMBL" id="JAFIRN010000015">
    <property type="protein sequence ID" value="KAG5835198.1"/>
    <property type="molecule type" value="Genomic_DNA"/>
</dbReference>
<gene>
    <name evidence="6" type="ORF">ANANG_G00269590</name>
</gene>
<feature type="domain" description="Coiled coil protein 74 C-terminal" evidence="5">
    <location>
        <begin position="192"/>
        <end position="326"/>
    </location>
</feature>
<name>A0A9D3RLU9_ANGAN</name>
<dbReference type="Pfam" id="PF14916">
    <property type="entry name" value="CCDC92"/>
    <property type="match status" value="1"/>
</dbReference>
<evidence type="ECO:0000259" key="5">
    <source>
        <dbReference type="Pfam" id="PF14917"/>
    </source>
</evidence>
<feature type="region of interest" description="Disordered" evidence="3">
    <location>
        <begin position="1"/>
        <end position="48"/>
    </location>
</feature>
<evidence type="ECO:0000256" key="3">
    <source>
        <dbReference type="SAM" id="MobiDB-lite"/>
    </source>
</evidence>
<accession>A0A9D3RLU9</accession>
<dbReference type="PANTHER" id="PTHR14882:SF5">
    <property type="entry name" value="COILED-COIL DOMAIN CONTAINING 74A"/>
    <property type="match status" value="1"/>
</dbReference>
<keyword evidence="1 2" id="KW-0175">Coiled coil</keyword>
<keyword evidence="7" id="KW-1185">Reference proteome</keyword>
<dbReference type="AlphaFoldDB" id="A0A9D3RLU9"/>
<feature type="domain" description="CCDC92/74 N-terminal" evidence="4">
    <location>
        <begin position="58"/>
        <end position="112"/>
    </location>
</feature>
<organism evidence="6 7">
    <name type="scientific">Anguilla anguilla</name>
    <name type="common">European freshwater eel</name>
    <name type="synonym">Muraena anguilla</name>
    <dbReference type="NCBI Taxonomy" id="7936"/>
    <lineage>
        <taxon>Eukaryota</taxon>
        <taxon>Metazoa</taxon>
        <taxon>Chordata</taxon>
        <taxon>Craniata</taxon>
        <taxon>Vertebrata</taxon>
        <taxon>Euteleostomi</taxon>
        <taxon>Actinopterygii</taxon>
        <taxon>Neopterygii</taxon>
        <taxon>Teleostei</taxon>
        <taxon>Anguilliformes</taxon>
        <taxon>Anguillidae</taxon>
        <taxon>Anguilla</taxon>
    </lineage>
</organism>
<feature type="region of interest" description="Disordered" evidence="3">
    <location>
        <begin position="99"/>
        <end position="181"/>
    </location>
</feature>
<evidence type="ECO:0000259" key="4">
    <source>
        <dbReference type="Pfam" id="PF14916"/>
    </source>
</evidence>
<proteinExistence type="predicted"/>
<sequence>MSSFSVPPLGNLPQWPRVGSLHKAHFPRPLPRDRLQPLPNPPRVDSQVATCAPGAVDTRVASLERDIHFLQQQHKETLEKLHGELDGLKRENKELQYKLIMDPPHTYRKGSSGRDRHPHHRADPEPQAEVSQEQALCESPRSQEDAPRSSSEHSDAVPKAADTTAPPGPHPDPPEEPRGGLITSLQPLRIHCSPSQPPRAPTLQECEVIIRQLYNANSLQSQEIMRVKAVLKDIVFSKRVSPETYIMTKAYLADCTSARRERSSSSPRALLFLAADRRVDERCPFPSGREGSRLGLAERVILPPLKHGLVERQKRPPAVHRGRLRRTVP</sequence>
<dbReference type="InterPro" id="IPR040370">
    <property type="entry name" value="CCDC74A/CCDC74B/CCDC92"/>
</dbReference>
<feature type="compositionally biased region" description="Basic and acidic residues" evidence="3">
    <location>
        <begin position="141"/>
        <end position="156"/>
    </location>
</feature>
<comment type="caution">
    <text evidence="6">The sequence shown here is derived from an EMBL/GenBank/DDBJ whole genome shotgun (WGS) entry which is preliminary data.</text>
</comment>
<evidence type="ECO:0000256" key="2">
    <source>
        <dbReference type="SAM" id="Coils"/>
    </source>
</evidence>
<dbReference type="Pfam" id="PF14917">
    <property type="entry name" value="CCDC74_C"/>
    <property type="match status" value="1"/>
</dbReference>
<dbReference type="Proteomes" id="UP001044222">
    <property type="component" value="Chromosome 15"/>
</dbReference>